<feature type="signal peptide" evidence="1">
    <location>
        <begin position="1"/>
        <end position="24"/>
    </location>
</feature>
<accession>A0A6S6U3D6</accession>
<name>A0A6S6U3D6_9GAMM</name>
<sequence>MDGIKSLSAIFFGTLFFASTQLMAADSLIIKKESQQSVAETMDKFESIVKAKGLGVFGRVNHQENAKKVDMEMGEAEVLIFGNPKMGTVLMKQDIAVALDLPMKVVVYKDADGKVFIAYRSPKALLADYALEDNPALDKATGALDKLTSAAIK</sequence>
<dbReference type="PANTHER" id="PTHR38342:SF2">
    <property type="entry name" value="INNER MEMBRANE OR EXPORTED"/>
    <property type="match status" value="1"/>
</dbReference>
<feature type="chain" id="PRO_5027833976" evidence="1">
    <location>
        <begin position="25"/>
        <end position="153"/>
    </location>
</feature>
<evidence type="ECO:0000313" key="3">
    <source>
        <dbReference type="EMBL" id="CAA6824807.1"/>
    </source>
</evidence>
<dbReference type="EMBL" id="CACVAY010000122">
    <property type="protein sequence ID" value="CAA6824807.1"/>
    <property type="molecule type" value="Genomic_DNA"/>
</dbReference>
<dbReference type="InterPro" id="IPR005180">
    <property type="entry name" value="DUF302"/>
</dbReference>
<dbReference type="InterPro" id="IPR035923">
    <property type="entry name" value="TT1751-like_sf"/>
</dbReference>
<feature type="domain" description="DUF302" evidence="2">
    <location>
        <begin position="60"/>
        <end position="122"/>
    </location>
</feature>
<dbReference type="PANTHER" id="PTHR38342">
    <property type="entry name" value="SLR5037 PROTEIN"/>
    <property type="match status" value="1"/>
</dbReference>
<protein>
    <submittedName>
        <fullName evidence="3">Protein crcB homolog 1</fullName>
    </submittedName>
</protein>
<dbReference type="AlphaFoldDB" id="A0A6S6U3D6"/>
<proteinExistence type="predicted"/>
<dbReference type="Gene3D" id="3.30.310.70">
    <property type="entry name" value="TT1751-like domain"/>
    <property type="match status" value="1"/>
</dbReference>
<evidence type="ECO:0000256" key="1">
    <source>
        <dbReference type="SAM" id="SignalP"/>
    </source>
</evidence>
<evidence type="ECO:0000259" key="2">
    <source>
        <dbReference type="Pfam" id="PF03625"/>
    </source>
</evidence>
<gene>
    <name evidence="3" type="ORF">HELGO_WM23120</name>
</gene>
<organism evidence="3">
    <name type="scientific">uncultured Thiotrichaceae bacterium</name>
    <dbReference type="NCBI Taxonomy" id="298394"/>
    <lineage>
        <taxon>Bacteria</taxon>
        <taxon>Pseudomonadati</taxon>
        <taxon>Pseudomonadota</taxon>
        <taxon>Gammaproteobacteria</taxon>
        <taxon>Thiotrichales</taxon>
        <taxon>Thiotrichaceae</taxon>
        <taxon>environmental samples</taxon>
    </lineage>
</organism>
<dbReference type="Pfam" id="PF03625">
    <property type="entry name" value="DUF302"/>
    <property type="match status" value="1"/>
</dbReference>
<reference evidence="3" key="1">
    <citation type="submission" date="2020-01" db="EMBL/GenBank/DDBJ databases">
        <authorList>
            <person name="Meier V. D."/>
            <person name="Meier V D."/>
        </authorList>
    </citation>
    <scope>NUCLEOTIDE SEQUENCE</scope>
    <source>
        <strain evidence="3">HLG_WM_MAG_07</strain>
    </source>
</reference>
<keyword evidence="1" id="KW-0732">Signal</keyword>
<dbReference type="CDD" id="cd14797">
    <property type="entry name" value="DUF302"/>
    <property type="match status" value="1"/>
</dbReference>
<dbReference type="SUPFAM" id="SSF103247">
    <property type="entry name" value="TT1751-like"/>
    <property type="match status" value="1"/>
</dbReference>